<dbReference type="Proteomes" id="UP000184465">
    <property type="component" value="Unassembled WGS sequence"/>
</dbReference>
<reference evidence="2 3" key="1">
    <citation type="submission" date="2016-11" db="EMBL/GenBank/DDBJ databases">
        <authorList>
            <person name="Jaros S."/>
            <person name="Januszkiewicz K."/>
            <person name="Wedrychowicz H."/>
        </authorList>
    </citation>
    <scope>NUCLEOTIDE SEQUENCE [LARGE SCALE GENOMIC DNA]</scope>
    <source>
        <strain evidence="2 3">DSM 15212</strain>
    </source>
</reference>
<evidence type="ECO:0000259" key="1">
    <source>
        <dbReference type="SMART" id="SM00471"/>
    </source>
</evidence>
<dbReference type="SUPFAM" id="SSF109604">
    <property type="entry name" value="HD-domain/PDEase-like"/>
    <property type="match status" value="1"/>
</dbReference>
<dbReference type="SMART" id="SM00471">
    <property type="entry name" value="HDc"/>
    <property type="match status" value="1"/>
</dbReference>
<organism evidence="2 3">
    <name type="scientific">Paramaledivibacter caminithermalis (strain DSM 15212 / CIP 107654 / DViRD3)</name>
    <name type="common">Clostridium caminithermale</name>
    <dbReference type="NCBI Taxonomy" id="1121301"/>
    <lineage>
        <taxon>Bacteria</taxon>
        <taxon>Bacillati</taxon>
        <taxon>Bacillota</taxon>
        <taxon>Clostridia</taxon>
        <taxon>Peptostreptococcales</taxon>
        <taxon>Caminicellaceae</taxon>
        <taxon>Paramaledivibacter</taxon>
    </lineage>
</organism>
<feature type="domain" description="HD/PDEase" evidence="1">
    <location>
        <begin position="27"/>
        <end position="137"/>
    </location>
</feature>
<protein>
    <submittedName>
        <fullName evidence="2">HD domain-containing protein</fullName>
    </submittedName>
</protein>
<dbReference type="InterPro" id="IPR003607">
    <property type="entry name" value="HD/PDEase_dom"/>
</dbReference>
<dbReference type="STRING" id="1121301.SAMN02745912_02293"/>
<evidence type="ECO:0000313" key="3">
    <source>
        <dbReference type="Proteomes" id="UP000184465"/>
    </source>
</evidence>
<dbReference type="PANTHER" id="PTHR46246">
    <property type="entry name" value="GUANOSINE-3',5'-BIS(DIPHOSPHATE) 3'-PYROPHOSPHOHYDROLASE MESH1"/>
    <property type="match status" value="1"/>
</dbReference>
<dbReference type="Gene3D" id="1.10.3210.10">
    <property type="entry name" value="Hypothetical protein af1432"/>
    <property type="match status" value="1"/>
</dbReference>
<dbReference type="PANTHER" id="PTHR46246:SF1">
    <property type="entry name" value="GUANOSINE-3',5'-BIS(DIPHOSPHATE) 3'-PYROPHOSPHOHYDROLASE MESH1"/>
    <property type="match status" value="1"/>
</dbReference>
<gene>
    <name evidence="2" type="ORF">SAMN02745912_02293</name>
</gene>
<proteinExistence type="predicted"/>
<sequence length="185" mass="21847">MKEFNYLINKAIEVAAKAHENHYRKVTDIPYIVHPFEVALVLQENGASEEVIAAGILHDTLEDTELTKKDIREIFGDKILQLVLGASEELEDRENTPWNDRKLHTIEYLKKASIDVKMIACADKLSNIRSMIKGYRDMVDKLWDRFNAPYEKQKWYYYSLIDSLKDLEEFKMYKQFKEAVDYLFQ</sequence>
<accession>A0A1M6PUH6</accession>
<dbReference type="RefSeq" id="WP_084111975.1">
    <property type="nucleotide sequence ID" value="NZ_FRAG01000027.1"/>
</dbReference>
<dbReference type="EMBL" id="FRAG01000027">
    <property type="protein sequence ID" value="SHK11567.1"/>
    <property type="molecule type" value="Genomic_DNA"/>
</dbReference>
<dbReference type="Pfam" id="PF13328">
    <property type="entry name" value="HD_4"/>
    <property type="match status" value="1"/>
</dbReference>
<dbReference type="InterPro" id="IPR052194">
    <property type="entry name" value="MESH1"/>
</dbReference>
<dbReference type="OrthoDB" id="9802385at2"/>
<keyword evidence="3" id="KW-1185">Reference proteome</keyword>
<dbReference type="GO" id="GO:0008893">
    <property type="term" value="F:guanosine-3',5'-bis(diphosphate) 3'-diphosphatase activity"/>
    <property type="evidence" value="ECO:0007669"/>
    <property type="project" value="TreeGrafter"/>
</dbReference>
<dbReference type="AlphaFoldDB" id="A0A1M6PUH6"/>
<evidence type="ECO:0000313" key="2">
    <source>
        <dbReference type="EMBL" id="SHK11567.1"/>
    </source>
</evidence>
<name>A0A1M6PUH6_PARC5</name>